<name>A0ABS9FHK5_9PSED</name>
<feature type="non-terminal residue" evidence="1">
    <location>
        <position position="264"/>
    </location>
</feature>
<dbReference type="EMBL" id="WKED01000123">
    <property type="protein sequence ID" value="MCF5111005.1"/>
    <property type="molecule type" value="Genomic_DNA"/>
</dbReference>
<evidence type="ECO:0000313" key="1">
    <source>
        <dbReference type="EMBL" id="MCF5111005.1"/>
    </source>
</evidence>
<organism evidence="1 2">
    <name type="scientific">Pseudomonas gessardii</name>
    <dbReference type="NCBI Taxonomy" id="78544"/>
    <lineage>
        <taxon>Bacteria</taxon>
        <taxon>Pseudomonadati</taxon>
        <taxon>Pseudomonadota</taxon>
        <taxon>Gammaproteobacteria</taxon>
        <taxon>Pseudomonadales</taxon>
        <taxon>Pseudomonadaceae</taxon>
        <taxon>Pseudomonas</taxon>
    </lineage>
</organism>
<comment type="caution">
    <text evidence="1">The sequence shown here is derived from an EMBL/GenBank/DDBJ whole genome shotgun (WGS) entry which is preliminary data.</text>
</comment>
<proteinExistence type="predicted"/>
<accession>A0ABS9FHK5</accession>
<sequence length="264" mass="28399">MPAPAPDSSPIERIEYELDGFHQSLAVYRQQVTSWYAQALDKASHAADLPSLLGLERVLRVGDSQVSVSMSDTDFASSVAVCPAGGELKIESQFESVYDVPLGNLQVQVIGLDDGSSTLIQLDAQGKGTHHCTAGGRYQVRVQGGVTAAQVEALFTSYDGLTAELQAWLRKEWRGFKPHWQASASSAIGSGILAGTWSAISQVWDSLSLVQDILKDPAKHIERLGTQAAELAALAREAPQVMEQAMLLASDEAALYLMLRTAMI</sequence>
<reference evidence="1 2" key="1">
    <citation type="submission" date="2019-11" db="EMBL/GenBank/DDBJ databases">
        <title>Epiphytic Pseudomonas syringae from cherry orchards.</title>
        <authorList>
            <person name="Hulin M.T."/>
        </authorList>
    </citation>
    <scope>NUCLEOTIDE SEQUENCE [LARGE SCALE GENOMIC DNA]</scope>
    <source>
        <strain evidence="1 2">PA-6-5B</strain>
    </source>
</reference>
<protein>
    <submittedName>
        <fullName evidence="1">Type IV secretion protein Rhs</fullName>
    </submittedName>
</protein>
<gene>
    <name evidence="1" type="ORF">GIW56_29885</name>
</gene>
<evidence type="ECO:0000313" key="2">
    <source>
        <dbReference type="Proteomes" id="UP000814003"/>
    </source>
</evidence>
<keyword evidence="2" id="KW-1185">Reference proteome</keyword>
<dbReference type="Proteomes" id="UP000814003">
    <property type="component" value="Unassembled WGS sequence"/>
</dbReference>